<feature type="domain" description="Enoyl reductase (ER)" evidence="1">
    <location>
        <begin position="20"/>
        <end position="334"/>
    </location>
</feature>
<dbReference type="Pfam" id="PF08240">
    <property type="entry name" value="ADH_N"/>
    <property type="match status" value="1"/>
</dbReference>
<dbReference type="EMBL" id="JACT01000001">
    <property type="protein sequence ID" value="KMS58275.1"/>
    <property type="molecule type" value="Genomic_DNA"/>
</dbReference>
<dbReference type="InterPro" id="IPR013149">
    <property type="entry name" value="ADH-like_C"/>
</dbReference>
<name>A0A0J8AVN1_9SPHN</name>
<dbReference type="AlphaFoldDB" id="A0A0J8AVN1"/>
<proteinExistence type="predicted"/>
<dbReference type="InterPro" id="IPR051397">
    <property type="entry name" value="Zn-ADH-like_protein"/>
</dbReference>
<dbReference type="Gene3D" id="3.90.180.10">
    <property type="entry name" value="Medium-chain alcohol dehydrogenases, catalytic domain"/>
    <property type="match status" value="1"/>
</dbReference>
<dbReference type="GO" id="GO:0016491">
    <property type="term" value="F:oxidoreductase activity"/>
    <property type="evidence" value="ECO:0007669"/>
    <property type="project" value="InterPro"/>
</dbReference>
<dbReference type="PANTHER" id="PTHR43677">
    <property type="entry name" value="SHORT-CHAIN DEHYDROGENASE/REDUCTASE"/>
    <property type="match status" value="1"/>
</dbReference>
<protein>
    <submittedName>
        <fullName evidence="2">NADPH:quinone oxidoreductase</fullName>
    </submittedName>
</protein>
<dbReference type="SUPFAM" id="SSF50129">
    <property type="entry name" value="GroES-like"/>
    <property type="match status" value="1"/>
</dbReference>
<dbReference type="CDD" id="cd08241">
    <property type="entry name" value="QOR1"/>
    <property type="match status" value="1"/>
</dbReference>
<gene>
    <name evidence="2" type="ORF">V473_09125</name>
</gene>
<accession>A0A0J8AVN1</accession>
<dbReference type="Proteomes" id="UP000052232">
    <property type="component" value="Unassembled WGS sequence"/>
</dbReference>
<evidence type="ECO:0000259" key="1">
    <source>
        <dbReference type="SMART" id="SM00829"/>
    </source>
</evidence>
<dbReference type="SMART" id="SM00829">
    <property type="entry name" value="PKS_ER"/>
    <property type="match status" value="1"/>
</dbReference>
<comment type="caution">
    <text evidence="2">The sequence shown here is derived from an EMBL/GenBank/DDBJ whole genome shotgun (WGS) entry which is preliminary data.</text>
</comment>
<dbReference type="PANTHER" id="PTHR43677:SF4">
    <property type="entry name" value="QUINONE OXIDOREDUCTASE-LIKE PROTEIN 2"/>
    <property type="match status" value="1"/>
</dbReference>
<dbReference type="InterPro" id="IPR011032">
    <property type="entry name" value="GroES-like_sf"/>
</dbReference>
<dbReference type="Gene3D" id="3.40.50.720">
    <property type="entry name" value="NAD(P)-binding Rossmann-like Domain"/>
    <property type="match status" value="1"/>
</dbReference>
<keyword evidence="3" id="KW-1185">Reference proteome</keyword>
<dbReference type="STRING" id="1420583.V473_09125"/>
<evidence type="ECO:0000313" key="2">
    <source>
        <dbReference type="EMBL" id="KMS58275.1"/>
    </source>
</evidence>
<dbReference type="Pfam" id="PF00107">
    <property type="entry name" value="ADH_zinc_N"/>
    <property type="match status" value="1"/>
</dbReference>
<dbReference type="RefSeq" id="WP_066602722.1">
    <property type="nucleotide sequence ID" value="NZ_KQ130434.1"/>
</dbReference>
<dbReference type="PATRIC" id="fig|1420583.3.peg.1833"/>
<reference evidence="2 3" key="1">
    <citation type="journal article" date="2015" name="G3 (Bethesda)">
        <title>Insights into Ongoing Evolution of the Hexachlorocyclohexane Catabolic Pathway from Comparative Genomics of Ten Sphingomonadaceae Strains.</title>
        <authorList>
            <person name="Pearce S.L."/>
            <person name="Oakeshott J.G."/>
            <person name="Pandey G."/>
        </authorList>
    </citation>
    <scope>NUCLEOTIDE SEQUENCE [LARGE SCALE GENOMIC DNA]</scope>
    <source>
        <strain evidence="2 3">LL01</strain>
    </source>
</reference>
<dbReference type="SUPFAM" id="SSF51735">
    <property type="entry name" value="NAD(P)-binding Rossmann-fold domains"/>
    <property type="match status" value="1"/>
</dbReference>
<dbReference type="InterPro" id="IPR013154">
    <property type="entry name" value="ADH-like_N"/>
</dbReference>
<dbReference type="InterPro" id="IPR036291">
    <property type="entry name" value="NAD(P)-bd_dom_sf"/>
</dbReference>
<organism evidence="2 3">
    <name type="scientific">Sphingobium cupriresistens LL01</name>
    <dbReference type="NCBI Taxonomy" id="1420583"/>
    <lineage>
        <taxon>Bacteria</taxon>
        <taxon>Pseudomonadati</taxon>
        <taxon>Pseudomonadota</taxon>
        <taxon>Alphaproteobacteria</taxon>
        <taxon>Sphingomonadales</taxon>
        <taxon>Sphingomonadaceae</taxon>
        <taxon>Sphingobium</taxon>
    </lineage>
</organism>
<dbReference type="InterPro" id="IPR020843">
    <property type="entry name" value="ER"/>
</dbReference>
<evidence type="ECO:0000313" key="3">
    <source>
        <dbReference type="Proteomes" id="UP000052232"/>
    </source>
</evidence>
<sequence length="339" mass="35140">MTIESPAADTTKAVLCFEYGPPDTLRVSSVALPPLDPANVRVRVKAAGINFPDSLIMLGKYQLRPEFPFAPGFEVAGEIIEVGDAAGGWSVGTRVVGLTASGYGGFAEHVDIRGELAVGVPADVDDVTAAGIYAAYGTAYHALVQRGGVKPDQQVVVLGATGGVGLAAVDIASALGAEVIAIGSSATKLELALAAGAKSAIVYVEGELGKQIKAETAGHGADICIDVTGGKAFAEMSRAMAWEGRLLVIGFTSGEIPVLPVNLLLLKGYSAVGVYWGRFSEIDPDGHVANFEALWRLLAEGRITPHIHKTYPMESAAAALNDLLSRKTAGKLVLTPFSQ</sequence>